<comment type="caution">
    <text evidence="2">The sequence shown here is derived from an EMBL/GenBank/DDBJ whole genome shotgun (WGS) entry which is preliminary data.</text>
</comment>
<dbReference type="EMBL" id="JAYMYR010000007">
    <property type="protein sequence ID" value="KAK7354077.1"/>
    <property type="molecule type" value="Genomic_DNA"/>
</dbReference>
<name>A0AAN9QZV4_PHACN</name>
<dbReference type="Proteomes" id="UP001374584">
    <property type="component" value="Unassembled WGS sequence"/>
</dbReference>
<evidence type="ECO:0000313" key="3">
    <source>
        <dbReference type="Proteomes" id="UP001374584"/>
    </source>
</evidence>
<organism evidence="2 3">
    <name type="scientific">Phaseolus coccineus</name>
    <name type="common">Scarlet runner bean</name>
    <name type="synonym">Phaseolus multiflorus</name>
    <dbReference type="NCBI Taxonomy" id="3886"/>
    <lineage>
        <taxon>Eukaryota</taxon>
        <taxon>Viridiplantae</taxon>
        <taxon>Streptophyta</taxon>
        <taxon>Embryophyta</taxon>
        <taxon>Tracheophyta</taxon>
        <taxon>Spermatophyta</taxon>
        <taxon>Magnoliopsida</taxon>
        <taxon>eudicotyledons</taxon>
        <taxon>Gunneridae</taxon>
        <taxon>Pentapetalae</taxon>
        <taxon>rosids</taxon>
        <taxon>fabids</taxon>
        <taxon>Fabales</taxon>
        <taxon>Fabaceae</taxon>
        <taxon>Papilionoideae</taxon>
        <taxon>50 kb inversion clade</taxon>
        <taxon>NPAAA clade</taxon>
        <taxon>indigoferoid/millettioid clade</taxon>
        <taxon>Phaseoleae</taxon>
        <taxon>Phaseolus</taxon>
    </lineage>
</organism>
<protein>
    <submittedName>
        <fullName evidence="2">Uncharacterized protein</fullName>
    </submittedName>
</protein>
<sequence>MYTTTHPALTTTDLAAPLHQLPPQPRRQFLRQPPPSHAPVLHPPPKPTNSTEDHRSATATSHSSATHSGTKPHHNSGATAPRPRSAPFIADNHHNLRHRFHAAKRRLQLPPPCYFTTPKNSLAPPASKPPPTSTCRRAAISLTSNHRQRGPAGGWVSIFPSFACFM</sequence>
<accession>A0AAN9QZV4</accession>
<reference evidence="2 3" key="1">
    <citation type="submission" date="2024-01" db="EMBL/GenBank/DDBJ databases">
        <title>The genomes of 5 underutilized Papilionoideae crops provide insights into root nodulation and disease resistanc.</title>
        <authorList>
            <person name="Jiang F."/>
        </authorList>
    </citation>
    <scope>NUCLEOTIDE SEQUENCE [LARGE SCALE GENOMIC DNA]</scope>
    <source>
        <strain evidence="2">JINMINGXINNONG_FW02</strain>
        <tissue evidence="2">Leaves</tissue>
    </source>
</reference>
<feature type="compositionally biased region" description="Pro residues" evidence="1">
    <location>
        <begin position="32"/>
        <end position="47"/>
    </location>
</feature>
<keyword evidence="3" id="KW-1185">Reference proteome</keyword>
<proteinExistence type="predicted"/>
<evidence type="ECO:0000313" key="2">
    <source>
        <dbReference type="EMBL" id="KAK7354077.1"/>
    </source>
</evidence>
<evidence type="ECO:0000256" key="1">
    <source>
        <dbReference type="SAM" id="MobiDB-lite"/>
    </source>
</evidence>
<gene>
    <name evidence="2" type="ORF">VNO80_19534</name>
</gene>
<feature type="region of interest" description="Disordered" evidence="1">
    <location>
        <begin position="1"/>
        <end position="89"/>
    </location>
</feature>
<dbReference type="AlphaFoldDB" id="A0AAN9QZV4"/>
<feature type="compositionally biased region" description="Low complexity" evidence="1">
    <location>
        <begin position="57"/>
        <end position="68"/>
    </location>
</feature>
<feature type="compositionally biased region" description="Low complexity" evidence="1">
    <location>
        <begin position="1"/>
        <end position="19"/>
    </location>
</feature>